<protein>
    <recommendedName>
        <fullName evidence="2 5">Proline dehydrogenase</fullName>
        <ecNumber evidence="2 5">1.5.5.2</ecNumber>
    </recommendedName>
</protein>
<keyword evidence="5" id="KW-0285">Flavoprotein</keyword>
<evidence type="ECO:0000313" key="7">
    <source>
        <dbReference type="EMBL" id="KAF4651590.1"/>
    </source>
</evidence>
<name>A0A7J6KWT7_PERCH</name>
<comment type="caution">
    <text evidence="7">The sequence shown here is derived from an EMBL/GenBank/DDBJ whole genome shotgun (WGS) entry which is preliminary data.</text>
</comment>
<comment type="cofactor">
    <cofactor evidence="5">
        <name>FAD</name>
        <dbReference type="ChEBI" id="CHEBI:57692"/>
    </cofactor>
</comment>
<sequence>TLEGECSSNRAPHVSFAQLLGEGDILTYKLAERGYKVYKYVPYGRVSEAVPHIIRRIQESSIDRDYTSRTVKAILNELKARWIPSKIVERIKHD</sequence>
<organism evidence="7 8">
    <name type="scientific">Perkinsus chesapeaki</name>
    <name type="common">Clam parasite</name>
    <name type="synonym">Perkinsus andrewsi</name>
    <dbReference type="NCBI Taxonomy" id="330153"/>
    <lineage>
        <taxon>Eukaryota</taxon>
        <taxon>Sar</taxon>
        <taxon>Alveolata</taxon>
        <taxon>Perkinsozoa</taxon>
        <taxon>Perkinsea</taxon>
        <taxon>Perkinsida</taxon>
        <taxon>Perkinsidae</taxon>
        <taxon>Perkinsus</taxon>
    </lineage>
</organism>
<evidence type="ECO:0000256" key="3">
    <source>
        <dbReference type="ARBA" id="ARBA00023002"/>
    </source>
</evidence>
<dbReference type="InterPro" id="IPR002872">
    <property type="entry name" value="Proline_DH_dom"/>
</dbReference>
<dbReference type="GO" id="GO:0005739">
    <property type="term" value="C:mitochondrion"/>
    <property type="evidence" value="ECO:0007669"/>
    <property type="project" value="TreeGrafter"/>
</dbReference>
<keyword evidence="3 5" id="KW-0560">Oxidoreductase</keyword>
<keyword evidence="5" id="KW-0274">FAD</keyword>
<evidence type="ECO:0000256" key="2">
    <source>
        <dbReference type="ARBA" id="ARBA00012695"/>
    </source>
</evidence>
<proteinExistence type="inferred from homology"/>
<evidence type="ECO:0000256" key="4">
    <source>
        <dbReference type="ARBA" id="ARBA00023062"/>
    </source>
</evidence>
<dbReference type="InterPro" id="IPR015659">
    <property type="entry name" value="Proline_oxidase"/>
</dbReference>
<dbReference type="InterPro" id="IPR029041">
    <property type="entry name" value="FAD-linked_oxidoreductase-like"/>
</dbReference>
<dbReference type="GO" id="GO:0071949">
    <property type="term" value="F:FAD binding"/>
    <property type="evidence" value="ECO:0007669"/>
    <property type="project" value="TreeGrafter"/>
</dbReference>
<dbReference type="AlphaFoldDB" id="A0A7J6KWT7"/>
<dbReference type="GO" id="GO:0010133">
    <property type="term" value="P:L-proline catabolic process to L-glutamate"/>
    <property type="evidence" value="ECO:0007669"/>
    <property type="project" value="TreeGrafter"/>
</dbReference>
<dbReference type="Gene3D" id="3.20.20.220">
    <property type="match status" value="1"/>
</dbReference>
<keyword evidence="8" id="KW-1185">Reference proteome</keyword>
<dbReference type="Pfam" id="PF01619">
    <property type="entry name" value="Pro_dh"/>
    <property type="match status" value="1"/>
</dbReference>
<comment type="function">
    <text evidence="5">Converts proline to delta-1-pyrroline-5-carboxylate.</text>
</comment>
<dbReference type="PANTHER" id="PTHR13914:SF0">
    <property type="entry name" value="PROLINE DEHYDROGENASE 1, MITOCHONDRIAL"/>
    <property type="match status" value="1"/>
</dbReference>
<accession>A0A7J6KWT7</accession>
<dbReference type="PANTHER" id="PTHR13914">
    <property type="entry name" value="PROLINE OXIDASE"/>
    <property type="match status" value="1"/>
</dbReference>
<dbReference type="OrthoDB" id="5464at2759"/>
<dbReference type="GO" id="GO:0004657">
    <property type="term" value="F:proline dehydrogenase activity"/>
    <property type="evidence" value="ECO:0007669"/>
    <property type="project" value="UniProtKB-EC"/>
</dbReference>
<comment type="similarity">
    <text evidence="1 5">Belongs to the proline oxidase family.</text>
</comment>
<dbReference type="Proteomes" id="UP000591131">
    <property type="component" value="Unassembled WGS sequence"/>
</dbReference>
<evidence type="ECO:0000259" key="6">
    <source>
        <dbReference type="Pfam" id="PF01619"/>
    </source>
</evidence>
<comment type="catalytic activity">
    <reaction evidence="5">
        <text>L-proline + a quinone = (S)-1-pyrroline-5-carboxylate + a quinol + H(+)</text>
        <dbReference type="Rhea" id="RHEA:23784"/>
        <dbReference type="ChEBI" id="CHEBI:15378"/>
        <dbReference type="ChEBI" id="CHEBI:17388"/>
        <dbReference type="ChEBI" id="CHEBI:24646"/>
        <dbReference type="ChEBI" id="CHEBI:60039"/>
        <dbReference type="ChEBI" id="CHEBI:132124"/>
        <dbReference type="EC" id="1.5.5.2"/>
    </reaction>
</comment>
<evidence type="ECO:0000313" key="8">
    <source>
        <dbReference type="Proteomes" id="UP000591131"/>
    </source>
</evidence>
<evidence type="ECO:0000256" key="1">
    <source>
        <dbReference type="ARBA" id="ARBA00005869"/>
    </source>
</evidence>
<keyword evidence="4 5" id="KW-0642">Proline metabolism</keyword>
<evidence type="ECO:0000256" key="5">
    <source>
        <dbReference type="RuleBase" id="RU364054"/>
    </source>
</evidence>
<reference evidence="7 8" key="1">
    <citation type="submission" date="2020-04" db="EMBL/GenBank/DDBJ databases">
        <title>Perkinsus chesapeaki whole genome sequence.</title>
        <authorList>
            <person name="Bogema D.R."/>
        </authorList>
    </citation>
    <scope>NUCLEOTIDE SEQUENCE [LARGE SCALE GENOMIC DNA]</scope>
    <source>
        <strain evidence="7">ATCC PRA-425</strain>
    </source>
</reference>
<gene>
    <name evidence="7" type="ORF">FOL47_000291</name>
</gene>
<feature type="non-terminal residue" evidence="7">
    <location>
        <position position="1"/>
    </location>
</feature>
<feature type="domain" description="Proline dehydrogenase" evidence="6">
    <location>
        <begin position="11"/>
        <end position="61"/>
    </location>
</feature>
<dbReference type="EC" id="1.5.5.2" evidence="2 5"/>
<dbReference type="EMBL" id="JAAPAO010001036">
    <property type="protein sequence ID" value="KAF4651590.1"/>
    <property type="molecule type" value="Genomic_DNA"/>
</dbReference>
<dbReference type="SUPFAM" id="SSF51730">
    <property type="entry name" value="FAD-linked oxidoreductase"/>
    <property type="match status" value="1"/>
</dbReference>